<organism evidence="1 2">
    <name type="scientific">Cryptococcus wingfieldii CBS 7118</name>
    <dbReference type="NCBI Taxonomy" id="1295528"/>
    <lineage>
        <taxon>Eukaryota</taxon>
        <taxon>Fungi</taxon>
        <taxon>Dikarya</taxon>
        <taxon>Basidiomycota</taxon>
        <taxon>Agaricomycotina</taxon>
        <taxon>Tremellomycetes</taxon>
        <taxon>Tremellales</taxon>
        <taxon>Cryptococcaceae</taxon>
        <taxon>Cryptococcus</taxon>
    </lineage>
</organism>
<comment type="caution">
    <text evidence="1">The sequence shown here is derived from an EMBL/GenBank/DDBJ whole genome shotgun (WGS) entry which is preliminary data.</text>
</comment>
<gene>
    <name evidence="1" type="ORF">L198_08253</name>
</gene>
<dbReference type="EMBL" id="AWGH01000061">
    <property type="protein sequence ID" value="ODN74257.1"/>
    <property type="molecule type" value="Genomic_DNA"/>
</dbReference>
<dbReference type="RefSeq" id="XP_019027803.1">
    <property type="nucleotide sequence ID" value="XM_019180221.1"/>
</dbReference>
<dbReference type="Proteomes" id="UP000094819">
    <property type="component" value="Unassembled WGS sequence"/>
</dbReference>
<name>A0A1E3HD46_9TREE</name>
<reference evidence="1 2" key="1">
    <citation type="submission" date="2016-06" db="EMBL/GenBank/DDBJ databases">
        <title>Evolution of pathogenesis and genome organization in the Tremellales.</title>
        <authorList>
            <person name="Cuomo C."/>
            <person name="Litvintseva A."/>
            <person name="Heitman J."/>
            <person name="Chen Y."/>
            <person name="Sun S."/>
            <person name="Springer D."/>
            <person name="Dromer F."/>
            <person name="Young S."/>
            <person name="Zeng Q."/>
            <person name="Chapman S."/>
            <person name="Gujja S."/>
            <person name="Saif S."/>
            <person name="Birren B."/>
        </authorList>
    </citation>
    <scope>NUCLEOTIDE SEQUENCE [LARGE SCALE GENOMIC DNA]</scope>
    <source>
        <strain evidence="1 2">CBS 7118</strain>
    </source>
</reference>
<evidence type="ECO:0000313" key="2">
    <source>
        <dbReference type="Proteomes" id="UP000094819"/>
    </source>
</evidence>
<keyword evidence="2" id="KW-1185">Reference proteome</keyword>
<sequence length="600" mass="66472">MAAQRQLPYLPYFPTLDLAIAAADGTKRVWARDRLLGDRQGSKQYVVARERALYQELLRRDAKHRVYYEVLLSGTATRFYLDVEFERATSDAELSIVKSNVMHYFNDENDAQLRGSLMVRSRALKDTAFSEQTASKVIHQIQDMLATGLQARFDPPENVLAGTVVMTASTPSKLSFHIVTNVSIDDQKSSGAALAYDLGMSFRLYFVMVMREIHAADPGLTSQRAEVLLILLQLHKRGKSSFAMDLAPYARRQLFRLGGCTKAHQKRFLRPLAVNVPVITGADSPVPTMASLFPSSASWAATLCQGGHADLWPNDHEISYAYNSSYPWPKPVGADGNMDQYPHVSEFIHDHSTAERLRLAGQPGIRAAAPHVRLATVVPGHTSVLDDITVIVGEDGVSTRAFVEYREHEQVYCPRCETNAKTDAQGRTVGYEGVGPDPSAVITLSASGQNALYCFADCKTMFFCSLTFVRQPMYVQPHQEVHLASGADRINMNGRQDFKIDPSTRLSAVSAPTGAGKSTLITSYLDGHPEAKVLAISYRQSLACYQANRWSCKQWSPLLHDLTIFGRVSALAAFPRLNHFQPRFGINSSGINFCSRLGYH</sequence>
<dbReference type="AlphaFoldDB" id="A0A1E3HD46"/>
<protein>
    <submittedName>
        <fullName evidence="1">Uncharacterized protein</fullName>
    </submittedName>
</protein>
<evidence type="ECO:0000313" key="1">
    <source>
        <dbReference type="EMBL" id="ODN74257.1"/>
    </source>
</evidence>
<dbReference type="GeneID" id="30197463"/>
<accession>A0A1E3HD46</accession>
<proteinExistence type="predicted"/>
<dbReference type="OrthoDB" id="2540399at2759"/>